<feature type="non-terminal residue" evidence="1">
    <location>
        <position position="57"/>
    </location>
</feature>
<comment type="caution">
    <text evidence="1">The sequence shown here is derived from an EMBL/GenBank/DDBJ whole genome shotgun (WGS) entry which is preliminary data.</text>
</comment>
<dbReference type="AlphaFoldDB" id="A0A9N9DQN8"/>
<sequence>MVCKKNKRHIQSIPSVTLALTNETQTKSLTITDMELQELICQSLVVEVHEVLEYDRK</sequence>
<gene>
    <name evidence="1" type="ORF">FCALED_LOCUS10778</name>
</gene>
<dbReference type="Proteomes" id="UP000789570">
    <property type="component" value="Unassembled WGS sequence"/>
</dbReference>
<evidence type="ECO:0000313" key="1">
    <source>
        <dbReference type="EMBL" id="CAG8645298.1"/>
    </source>
</evidence>
<name>A0A9N9DQN8_9GLOM</name>
<evidence type="ECO:0000313" key="2">
    <source>
        <dbReference type="Proteomes" id="UP000789570"/>
    </source>
</evidence>
<reference evidence="1" key="1">
    <citation type="submission" date="2021-06" db="EMBL/GenBank/DDBJ databases">
        <authorList>
            <person name="Kallberg Y."/>
            <person name="Tangrot J."/>
            <person name="Rosling A."/>
        </authorList>
    </citation>
    <scope>NUCLEOTIDE SEQUENCE</scope>
    <source>
        <strain evidence="1">UK204</strain>
    </source>
</reference>
<dbReference type="OrthoDB" id="10629173at2759"/>
<keyword evidence="2" id="KW-1185">Reference proteome</keyword>
<protein>
    <submittedName>
        <fullName evidence="1">137_t:CDS:1</fullName>
    </submittedName>
</protein>
<organism evidence="1 2">
    <name type="scientific">Funneliformis caledonium</name>
    <dbReference type="NCBI Taxonomy" id="1117310"/>
    <lineage>
        <taxon>Eukaryota</taxon>
        <taxon>Fungi</taxon>
        <taxon>Fungi incertae sedis</taxon>
        <taxon>Mucoromycota</taxon>
        <taxon>Glomeromycotina</taxon>
        <taxon>Glomeromycetes</taxon>
        <taxon>Glomerales</taxon>
        <taxon>Glomeraceae</taxon>
        <taxon>Funneliformis</taxon>
    </lineage>
</organism>
<proteinExistence type="predicted"/>
<dbReference type="EMBL" id="CAJVPQ010004132">
    <property type="protein sequence ID" value="CAG8645298.1"/>
    <property type="molecule type" value="Genomic_DNA"/>
</dbReference>
<accession>A0A9N9DQN8</accession>